<evidence type="ECO:0000313" key="1">
    <source>
        <dbReference type="EMBL" id="MFG3817987.1"/>
    </source>
</evidence>
<dbReference type="Gene3D" id="3.50.50.60">
    <property type="entry name" value="FAD/NAD(P)-binding domain"/>
    <property type="match status" value="1"/>
</dbReference>
<protein>
    <submittedName>
        <fullName evidence="1">FAD-dependent oxidoreductase</fullName>
    </submittedName>
</protein>
<dbReference type="PANTHER" id="PTHR42716:SF3">
    <property type="entry name" value="SLL1913 PROTEIN"/>
    <property type="match status" value="1"/>
</dbReference>
<dbReference type="Pfam" id="PF12831">
    <property type="entry name" value="FAD_oxidored"/>
    <property type="match status" value="1"/>
</dbReference>
<keyword evidence="2" id="KW-1185">Reference proteome</keyword>
<dbReference type="SUPFAM" id="SSF51905">
    <property type="entry name" value="FAD/NAD(P)-binding domain"/>
    <property type="match status" value="1"/>
</dbReference>
<name>A0ABW7CA06_9CYAN</name>
<organism evidence="1 2">
    <name type="scientific">Limnothrix redekei LRLZ20PSL1</name>
    <dbReference type="NCBI Taxonomy" id="3112953"/>
    <lineage>
        <taxon>Bacteria</taxon>
        <taxon>Bacillati</taxon>
        <taxon>Cyanobacteriota</taxon>
        <taxon>Cyanophyceae</taxon>
        <taxon>Pseudanabaenales</taxon>
        <taxon>Pseudanabaenaceae</taxon>
        <taxon>Limnothrix</taxon>
    </lineage>
</organism>
<sequence>MSPTLDPLPLDSPILDNPIAETDVLVVGGGTGGTAAAIQAARCGVRVLLATEFSWLGGMLTAAGVCAPDGNELTALQTGLWGAFLQELAQRQPQGLDWGWVSFFTYEPAIGAQIFADWVAALPNLRWISGVRPVSVQRSGDRVTGVTFDSGLQVTAQITIDGTELGDLLALGEVPYRWGWEWQDQWQEPTAPAGPTALTERFPVQAPTWVFYLQDFGPEAIAPEIPCPADYDPTRYQAAFAGYASAQRVLDYGRIAGDRFMINWPQAGNDYGDDLDRLVGTAADRAAALQAAHDRSLGFAHWLQQTLGRRYGLADHLFPDTEAFALYPYFRESRRLQGLATVTENQILPVVGGWGAALPRDPHSGASSAIAYGNYPNDHHYPGEVFPLAPKSLRWGGRWTGTAFALPYGCLVPQRVDGLLVCDKNISVSHMANGATRLQPVVLGLGQAAGAAAALCVQQHCQPRSLPVAAVQTALLHDPQAPAAVIPCFGLTPDRDDWRSQQKHWIAHPQAYEQLLTQEHPLNLIPPPEPSATLGFTGQFQRRGPQNYALETALTPEPISLVALHPWVNYHLGQLESGSSIVLRGRYNPSGPWIIVEDLPD</sequence>
<reference evidence="2" key="1">
    <citation type="journal article" date="2024" name="Algal Res.">
        <title>Biochemical, toxicological and genomic investigation of a high-biomass producing Limnothrix strain isolated from Italian shallow drinking water reservoir.</title>
        <authorList>
            <person name="Simonazzi M."/>
            <person name="Shishido T.K."/>
            <person name="Delbaje E."/>
            <person name="Wahlsten M."/>
            <person name="Fewer D.P."/>
            <person name="Sivonen K."/>
            <person name="Pezzolesi L."/>
            <person name="Pistocchi R."/>
        </authorList>
    </citation>
    <scope>NUCLEOTIDE SEQUENCE [LARGE SCALE GENOMIC DNA]</scope>
    <source>
        <strain evidence="2">LRLZ20PSL1</strain>
    </source>
</reference>
<dbReference type="PANTHER" id="PTHR42716">
    <property type="entry name" value="L-ASPARTATE OXIDASE"/>
    <property type="match status" value="1"/>
</dbReference>
<accession>A0ABW7CA06</accession>
<comment type="caution">
    <text evidence="1">The sequence shown here is derived from an EMBL/GenBank/DDBJ whole genome shotgun (WGS) entry which is preliminary data.</text>
</comment>
<evidence type="ECO:0000313" key="2">
    <source>
        <dbReference type="Proteomes" id="UP001604335"/>
    </source>
</evidence>
<proteinExistence type="predicted"/>
<dbReference type="InterPro" id="IPR036188">
    <property type="entry name" value="FAD/NAD-bd_sf"/>
</dbReference>
<dbReference type="InterPro" id="IPR005288">
    <property type="entry name" value="NadB"/>
</dbReference>
<gene>
    <name evidence="1" type="ORF">VPK24_10100</name>
</gene>
<dbReference type="EMBL" id="JAZAQF010000059">
    <property type="protein sequence ID" value="MFG3817987.1"/>
    <property type="molecule type" value="Genomic_DNA"/>
</dbReference>
<dbReference type="Proteomes" id="UP001604335">
    <property type="component" value="Unassembled WGS sequence"/>
</dbReference>